<dbReference type="SUPFAM" id="SSF57756">
    <property type="entry name" value="Retrovirus zinc finger-like domains"/>
    <property type="match status" value="1"/>
</dbReference>
<dbReference type="EMBL" id="OIVN01004481">
    <property type="protein sequence ID" value="SPD17688.1"/>
    <property type="molecule type" value="Genomic_DNA"/>
</dbReference>
<dbReference type="Pfam" id="PF10551">
    <property type="entry name" value="MULE"/>
    <property type="match status" value="1"/>
</dbReference>
<dbReference type="PANTHER" id="PTHR31973">
    <property type="entry name" value="POLYPROTEIN, PUTATIVE-RELATED"/>
    <property type="match status" value="1"/>
</dbReference>
<reference evidence="3" key="1">
    <citation type="submission" date="2018-02" db="EMBL/GenBank/DDBJ databases">
        <authorList>
            <person name="Cohen D.B."/>
            <person name="Kent A.D."/>
        </authorList>
    </citation>
    <scope>NUCLEOTIDE SEQUENCE</scope>
</reference>
<dbReference type="AlphaFoldDB" id="A0A2N9HZX8"/>
<feature type="compositionally biased region" description="Basic and acidic residues" evidence="1">
    <location>
        <begin position="340"/>
        <end position="351"/>
    </location>
</feature>
<evidence type="ECO:0000259" key="2">
    <source>
        <dbReference type="Pfam" id="PF10551"/>
    </source>
</evidence>
<proteinExistence type="predicted"/>
<sequence>MLALQEANPTTVVKFVKKYGFEKNTERFQRVFWAFGPCIAGFVHCRPVISIDGTHLYGKYQGKLLIATSQDADNKVYPLAFAIVENESESTWKWFLCLIRLHVTQRKGICTISDRHGGIQSAIMDKNIDDWRSPNGHWRFCIRHVASNFLQRYKDRNLYNMIMRAGSANQLRKFNTTMDCIRRYNEEAGERLDEIAKEQWTYSHDGGHRYGAMTTNLSECFNGVLKGARSLPITALVKFSFFKLVSYFDDRRVKIQDQLSSGEMYSKYAMDILHRNQEKAKGHTRGNMHMWEMANVEDPLFAWSFEPLKDEPYWQPIEGPTLRPDPTMLRQKGRPKSTRIRNEMDWRENQPKPRCGICQEEGHNRRTCPNVRSGSTSGTGTN</sequence>
<accession>A0A2N9HZX8</accession>
<feature type="domain" description="MULE transposase" evidence="2">
    <location>
        <begin position="48"/>
        <end position="148"/>
    </location>
</feature>
<feature type="region of interest" description="Disordered" evidence="1">
    <location>
        <begin position="318"/>
        <end position="382"/>
    </location>
</feature>
<gene>
    <name evidence="3" type="ORF">FSB_LOCUS45570</name>
</gene>
<dbReference type="InterPro" id="IPR018289">
    <property type="entry name" value="MULE_transposase_dom"/>
</dbReference>
<organism evidence="3">
    <name type="scientific">Fagus sylvatica</name>
    <name type="common">Beechnut</name>
    <dbReference type="NCBI Taxonomy" id="28930"/>
    <lineage>
        <taxon>Eukaryota</taxon>
        <taxon>Viridiplantae</taxon>
        <taxon>Streptophyta</taxon>
        <taxon>Embryophyta</taxon>
        <taxon>Tracheophyta</taxon>
        <taxon>Spermatophyta</taxon>
        <taxon>Magnoliopsida</taxon>
        <taxon>eudicotyledons</taxon>
        <taxon>Gunneridae</taxon>
        <taxon>Pentapetalae</taxon>
        <taxon>rosids</taxon>
        <taxon>fabids</taxon>
        <taxon>Fagales</taxon>
        <taxon>Fagaceae</taxon>
        <taxon>Fagus</taxon>
    </lineage>
</organism>
<protein>
    <recommendedName>
        <fullName evidence="2">MULE transposase domain-containing protein</fullName>
    </recommendedName>
</protein>
<evidence type="ECO:0000256" key="1">
    <source>
        <dbReference type="SAM" id="MobiDB-lite"/>
    </source>
</evidence>
<name>A0A2N9HZX8_FAGSY</name>
<feature type="compositionally biased region" description="Polar residues" evidence="1">
    <location>
        <begin position="370"/>
        <end position="382"/>
    </location>
</feature>
<dbReference type="PANTHER" id="PTHR31973:SF195">
    <property type="entry name" value="MUDR FAMILY TRANSPOSASE"/>
    <property type="match status" value="1"/>
</dbReference>
<dbReference type="GO" id="GO:0003676">
    <property type="term" value="F:nucleic acid binding"/>
    <property type="evidence" value="ECO:0007669"/>
    <property type="project" value="InterPro"/>
</dbReference>
<evidence type="ECO:0000313" key="3">
    <source>
        <dbReference type="EMBL" id="SPD17688.1"/>
    </source>
</evidence>
<dbReference type="InterPro" id="IPR036875">
    <property type="entry name" value="Znf_CCHC_sf"/>
</dbReference>
<dbReference type="GO" id="GO:0008270">
    <property type="term" value="F:zinc ion binding"/>
    <property type="evidence" value="ECO:0007669"/>
    <property type="project" value="InterPro"/>
</dbReference>